<protein>
    <submittedName>
        <fullName evidence="1">Uncharacterized protein</fullName>
    </submittedName>
</protein>
<accession>X6LDL2</accession>
<proteinExistence type="predicted"/>
<gene>
    <name evidence="1" type="ORF">RFI_37366</name>
</gene>
<dbReference type="AlphaFoldDB" id="X6LDL2"/>
<feature type="non-terminal residue" evidence="1">
    <location>
        <position position="134"/>
    </location>
</feature>
<evidence type="ECO:0000313" key="1">
    <source>
        <dbReference type="EMBL" id="ETO00093.1"/>
    </source>
</evidence>
<comment type="caution">
    <text evidence="1">The sequence shown here is derived from an EMBL/GenBank/DDBJ whole genome shotgun (WGS) entry which is preliminary data.</text>
</comment>
<dbReference type="EMBL" id="ASPP01042019">
    <property type="protein sequence ID" value="ETO00093.1"/>
    <property type="molecule type" value="Genomic_DNA"/>
</dbReference>
<dbReference type="Proteomes" id="UP000023152">
    <property type="component" value="Unassembled WGS sequence"/>
</dbReference>
<sequence>MHCLDACKSDTDSSFLSSQLRICHKSLVHSFKSLIIFWIHFDKDKDYAYLKDACNGYVRVLDRPLDKVMESHLPNFQYVLNHPDIHLCIIGQIKIIQTQFNTLDDKLRDDRLKLLQYLCISTETSDVVIQFYKQ</sequence>
<reference evidence="1 2" key="1">
    <citation type="journal article" date="2013" name="Curr. Biol.">
        <title>The Genome of the Foraminiferan Reticulomyxa filosa.</title>
        <authorList>
            <person name="Glockner G."/>
            <person name="Hulsmann N."/>
            <person name="Schleicher M."/>
            <person name="Noegel A.A."/>
            <person name="Eichinger L."/>
            <person name="Gallinger C."/>
            <person name="Pawlowski J."/>
            <person name="Sierra R."/>
            <person name="Euteneuer U."/>
            <person name="Pillet L."/>
            <person name="Moustafa A."/>
            <person name="Platzer M."/>
            <person name="Groth M."/>
            <person name="Szafranski K."/>
            <person name="Schliwa M."/>
        </authorList>
    </citation>
    <scope>NUCLEOTIDE SEQUENCE [LARGE SCALE GENOMIC DNA]</scope>
</reference>
<keyword evidence="2" id="KW-1185">Reference proteome</keyword>
<name>X6LDL2_RETFI</name>
<organism evidence="1 2">
    <name type="scientific">Reticulomyxa filosa</name>
    <dbReference type="NCBI Taxonomy" id="46433"/>
    <lineage>
        <taxon>Eukaryota</taxon>
        <taxon>Sar</taxon>
        <taxon>Rhizaria</taxon>
        <taxon>Retaria</taxon>
        <taxon>Foraminifera</taxon>
        <taxon>Monothalamids</taxon>
        <taxon>Reticulomyxidae</taxon>
        <taxon>Reticulomyxa</taxon>
    </lineage>
</organism>
<dbReference type="OrthoDB" id="427518at2759"/>
<evidence type="ECO:0000313" key="2">
    <source>
        <dbReference type="Proteomes" id="UP000023152"/>
    </source>
</evidence>